<name>A0A2P6QSG8_ROSCH</name>
<protein>
    <submittedName>
        <fullName evidence="1">Uncharacterized protein</fullName>
    </submittedName>
</protein>
<evidence type="ECO:0000313" key="1">
    <source>
        <dbReference type="EMBL" id="PRQ37107.1"/>
    </source>
</evidence>
<dbReference type="Proteomes" id="UP000238479">
    <property type="component" value="Chromosome 4"/>
</dbReference>
<dbReference type="Gramene" id="PRQ37107">
    <property type="protein sequence ID" value="PRQ37107"/>
    <property type="gene ID" value="RchiOBHm_Chr4g0398911"/>
</dbReference>
<keyword evidence="2" id="KW-1185">Reference proteome</keyword>
<accession>A0A2P6QSG8</accession>
<sequence>MLFALEPNIKHFQVFLIFGTPIRSLLMSHLNITKIVQAWCKGTGHEV</sequence>
<organism evidence="1 2">
    <name type="scientific">Rosa chinensis</name>
    <name type="common">China rose</name>
    <dbReference type="NCBI Taxonomy" id="74649"/>
    <lineage>
        <taxon>Eukaryota</taxon>
        <taxon>Viridiplantae</taxon>
        <taxon>Streptophyta</taxon>
        <taxon>Embryophyta</taxon>
        <taxon>Tracheophyta</taxon>
        <taxon>Spermatophyta</taxon>
        <taxon>Magnoliopsida</taxon>
        <taxon>eudicotyledons</taxon>
        <taxon>Gunneridae</taxon>
        <taxon>Pentapetalae</taxon>
        <taxon>rosids</taxon>
        <taxon>fabids</taxon>
        <taxon>Rosales</taxon>
        <taxon>Rosaceae</taxon>
        <taxon>Rosoideae</taxon>
        <taxon>Rosoideae incertae sedis</taxon>
        <taxon>Rosa</taxon>
    </lineage>
</organism>
<reference evidence="1 2" key="1">
    <citation type="journal article" date="2018" name="Nat. Genet.">
        <title>The Rosa genome provides new insights in the design of modern roses.</title>
        <authorList>
            <person name="Bendahmane M."/>
        </authorList>
    </citation>
    <scope>NUCLEOTIDE SEQUENCE [LARGE SCALE GENOMIC DNA]</scope>
    <source>
        <strain evidence="2">cv. Old Blush</strain>
    </source>
</reference>
<dbReference type="EMBL" id="PDCK01000042">
    <property type="protein sequence ID" value="PRQ37107.1"/>
    <property type="molecule type" value="Genomic_DNA"/>
</dbReference>
<comment type="caution">
    <text evidence="1">The sequence shown here is derived from an EMBL/GenBank/DDBJ whole genome shotgun (WGS) entry which is preliminary data.</text>
</comment>
<proteinExistence type="predicted"/>
<evidence type="ECO:0000313" key="2">
    <source>
        <dbReference type="Proteomes" id="UP000238479"/>
    </source>
</evidence>
<dbReference type="AlphaFoldDB" id="A0A2P6QSG8"/>
<gene>
    <name evidence="1" type="ORF">RchiOBHm_Chr4g0398911</name>
</gene>